<feature type="compositionally biased region" description="Acidic residues" evidence="1">
    <location>
        <begin position="18"/>
        <end position="33"/>
    </location>
</feature>
<dbReference type="Pfam" id="PF09692">
    <property type="entry name" value="Arb1"/>
    <property type="match status" value="2"/>
</dbReference>
<reference evidence="2" key="1">
    <citation type="submission" date="2020-01" db="EMBL/GenBank/DDBJ databases">
        <title>Genome Sequencing of Three Apophysomyces-Like Fungal Strains Confirms a Novel Fungal Genus in the Mucoromycota with divergent Burkholderia-like Endosymbiotic Bacteria.</title>
        <authorList>
            <person name="Stajich J.E."/>
            <person name="Macias A.M."/>
            <person name="Carter-House D."/>
            <person name="Lovett B."/>
            <person name="Kasson L.R."/>
            <person name="Berry K."/>
            <person name="Grigoriev I."/>
            <person name="Chang Y."/>
            <person name="Spatafora J."/>
            <person name="Kasson M.T."/>
        </authorList>
    </citation>
    <scope>NUCLEOTIDE SEQUENCE</scope>
    <source>
        <strain evidence="2">NRRL A-21654</strain>
    </source>
</reference>
<sequence length="427" mass="48023">MQADEVEEVLANVRGQVEDDDEFQNEEGSEQPEAELSTSMPADLSTPVSLRQGTSDEKKKKKKSKKKKSKTAGLPDAGSEMTDDYKEKYDEDVIEDPYSTDRPLGQRVEYAIWKYRKNHKFSQEKKAVFDHYLSFGGIKTGPNAFLGRATSADAPDDPDAEQDFDAANAVTDIVPEDEDSDTEIIISFSEVAQVYLGNHFVSTSRFIRLQDYIDAPLLVDAFLRYLQIRNVCPEYAEDIAKARAIAAEAKVQLPMCKRASGLLPGKFNIACSMVFEGKHKAFATIDSEWLEAAGKQSWRIDDFLSESTGMDISEAKKLIKSVLGSYKSTTGSVQYLGTEFVKIATIGSFDPESDPDHLVDVTLVEYHNPNKQHQVKFERNIVNELKEGMVMYATLYQLENGLRYVDDISLLMPNFYMEDDCANEEDF</sequence>
<organism evidence="2 3">
    <name type="scientific">Apophysomyces ossiformis</name>
    <dbReference type="NCBI Taxonomy" id="679940"/>
    <lineage>
        <taxon>Eukaryota</taxon>
        <taxon>Fungi</taxon>
        <taxon>Fungi incertae sedis</taxon>
        <taxon>Mucoromycota</taxon>
        <taxon>Mucoromycotina</taxon>
        <taxon>Mucoromycetes</taxon>
        <taxon>Mucorales</taxon>
        <taxon>Mucorineae</taxon>
        <taxon>Mucoraceae</taxon>
        <taxon>Apophysomyces</taxon>
    </lineage>
</organism>
<feature type="compositionally biased region" description="Basic residues" evidence="1">
    <location>
        <begin position="59"/>
        <end position="70"/>
    </location>
</feature>
<evidence type="ECO:0000256" key="1">
    <source>
        <dbReference type="SAM" id="MobiDB-lite"/>
    </source>
</evidence>
<comment type="caution">
    <text evidence="2">The sequence shown here is derived from an EMBL/GenBank/DDBJ whole genome shotgun (WGS) entry which is preliminary data.</text>
</comment>
<dbReference type="Proteomes" id="UP000605846">
    <property type="component" value="Unassembled WGS sequence"/>
</dbReference>
<dbReference type="EMBL" id="JABAYA010000014">
    <property type="protein sequence ID" value="KAF7730682.1"/>
    <property type="molecule type" value="Genomic_DNA"/>
</dbReference>
<dbReference type="AlphaFoldDB" id="A0A8H7BU00"/>
<dbReference type="GO" id="GO:0033167">
    <property type="term" value="C:ARC complex"/>
    <property type="evidence" value="ECO:0007669"/>
    <property type="project" value="InterPro"/>
</dbReference>
<name>A0A8H7BU00_9FUNG</name>
<dbReference type="OrthoDB" id="435402at2759"/>
<evidence type="ECO:0000313" key="2">
    <source>
        <dbReference type="EMBL" id="KAF7730682.1"/>
    </source>
</evidence>
<keyword evidence="3" id="KW-1185">Reference proteome</keyword>
<dbReference type="GO" id="GO:0031047">
    <property type="term" value="P:regulatory ncRNA-mediated gene silencing"/>
    <property type="evidence" value="ECO:0007669"/>
    <property type="project" value="InterPro"/>
</dbReference>
<feature type="region of interest" description="Disordered" evidence="1">
    <location>
        <begin position="1"/>
        <end position="85"/>
    </location>
</feature>
<gene>
    <name evidence="2" type="ORF">EC973_001631</name>
</gene>
<evidence type="ECO:0000313" key="3">
    <source>
        <dbReference type="Proteomes" id="UP000605846"/>
    </source>
</evidence>
<dbReference type="InterPro" id="IPR018606">
    <property type="entry name" value="Arb1"/>
</dbReference>
<accession>A0A8H7BU00</accession>
<protein>
    <submittedName>
        <fullName evidence="2">Uncharacterized protein</fullName>
    </submittedName>
</protein>
<proteinExistence type="predicted"/>
<feature type="compositionally biased region" description="Polar residues" evidence="1">
    <location>
        <begin position="36"/>
        <end position="53"/>
    </location>
</feature>